<evidence type="ECO:0000313" key="2">
    <source>
        <dbReference type="Proteomes" id="UP000286746"/>
    </source>
</evidence>
<comment type="caution">
    <text evidence="1">The sequence shown here is derived from an EMBL/GenBank/DDBJ whole genome shotgun (WGS) entry which is preliminary data.</text>
</comment>
<dbReference type="EMBL" id="BHZD01000001">
    <property type="protein sequence ID" value="GCD44254.1"/>
    <property type="molecule type" value="Genomic_DNA"/>
</dbReference>
<dbReference type="Gene3D" id="3.30.470.20">
    <property type="entry name" value="ATP-grasp fold, B domain"/>
    <property type="match status" value="1"/>
</dbReference>
<evidence type="ECO:0008006" key="3">
    <source>
        <dbReference type="Google" id="ProtNLM"/>
    </source>
</evidence>
<gene>
    <name evidence="1" type="ORF">GKJPGBOP_03946</name>
</gene>
<accession>A0A401W4J9</accession>
<evidence type="ECO:0000313" key="1">
    <source>
        <dbReference type="EMBL" id="GCD44254.1"/>
    </source>
</evidence>
<reference evidence="1 2" key="1">
    <citation type="submission" date="2018-11" db="EMBL/GenBank/DDBJ databases">
        <title>Whole genome sequence of Streptomyces paromomycinus NBRC 15454(T).</title>
        <authorList>
            <person name="Komaki H."/>
            <person name="Tamura T."/>
        </authorList>
    </citation>
    <scope>NUCLEOTIDE SEQUENCE [LARGE SCALE GENOMIC DNA]</scope>
    <source>
        <strain evidence="1 2">NBRC 15454</strain>
    </source>
</reference>
<dbReference type="Proteomes" id="UP000286746">
    <property type="component" value="Unassembled WGS sequence"/>
</dbReference>
<organism evidence="1 2">
    <name type="scientific">Streptomyces paromomycinus</name>
    <name type="common">Streptomyces rimosus subsp. paromomycinus</name>
    <dbReference type="NCBI Taxonomy" id="92743"/>
    <lineage>
        <taxon>Bacteria</taxon>
        <taxon>Bacillati</taxon>
        <taxon>Actinomycetota</taxon>
        <taxon>Actinomycetes</taxon>
        <taxon>Kitasatosporales</taxon>
        <taxon>Streptomycetaceae</taxon>
        <taxon>Streptomyces</taxon>
    </lineage>
</organism>
<proteinExistence type="predicted"/>
<keyword evidence="2" id="KW-1185">Reference proteome</keyword>
<sequence>MRAYMDAFGLVFGAFDFGLDADERPRMYECNPNGQCAFCGDTITEQIATALAGHLQHTGEAP</sequence>
<dbReference type="AlphaFoldDB" id="A0A401W4J9"/>
<protein>
    <recommendedName>
        <fullName evidence="3">ATP-grasp domain-containing protein</fullName>
    </recommendedName>
</protein>
<name>A0A401W4J9_STREY</name>